<dbReference type="AlphaFoldDB" id="A0AAD9YNT8"/>
<reference evidence="1" key="1">
    <citation type="submission" date="2023-02" db="EMBL/GenBank/DDBJ databases">
        <title>Colletotrichum kahawae CIFC_Que2 genome sequencing and assembly.</title>
        <authorList>
            <person name="Baroncelli R."/>
        </authorList>
    </citation>
    <scope>NUCLEOTIDE SEQUENCE</scope>
    <source>
        <strain evidence="1">CIFC_Que2</strain>
    </source>
</reference>
<evidence type="ECO:0000313" key="1">
    <source>
        <dbReference type="EMBL" id="KAK2773113.1"/>
    </source>
</evidence>
<name>A0AAD9YNT8_COLKA</name>
<comment type="caution">
    <text evidence="1">The sequence shown here is derived from an EMBL/GenBank/DDBJ whole genome shotgun (WGS) entry which is preliminary data.</text>
</comment>
<accession>A0AAD9YNT8</accession>
<organism evidence="1 2">
    <name type="scientific">Colletotrichum kahawae</name>
    <name type="common">Coffee berry disease fungus</name>
    <dbReference type="NCBI Taxonomy" id="34407"/>
    <lineage>
        <taxon>Eukaryota</taxon>
        <taxon>Fungi</taxon>
        <taxon>Dikarya</taxon>
        <taxon>Ascomycota</taxon>
        <taxon>Pezizomycotina</taxon>
        <taxon>Sordariomycetes</taxon>
        <taxon>Hypocreomycetidae</taxon>
        <taxon>Glomerellales</taxon>
        <taxon>Glomerellaceae</taxon>
        <taxon>Colletotrichum</taxon>
        <taxon>Colletotrichum gloeosporioides species complex</taxon>
    </lineage>
</organism>
<evidence type="ECO:0000313" key="2">
    <source>
        <dbReference type="Proteomes" id="UP001281614"/>
    </source>
</evidence>
<dbReference type="Proteomes" id="UP001281614">
    <property type="component" value="Unassembled WGS sequence"/>
</dbReference>
<sequence length="131" mass="15267">MLVTAGVSMEIIFGAIQRRPLARTKEDGSGRRRHKHLRVPHWCLRLLLRELLSREHLELQLRYTHYQLQEPSRVCQHVGCHGRNCRCLEAVCDSGLPGTQVQNFYFHSDFTICRNQSCRAITVVARDLRML</sequence>
<protein>
    <submittedName>
        <fullName evidence="1">Uncharacterized protein</fullName>
    </submittedName>
</protein>
<dbReference type="EMBL" id="VYYT01000059">
    <property type="protein sequence ID" value="KAK2773113.1"/>
    <property type="molecule type" value="Genomic_DNA"/>
</dbReference>
<keyword evidence="2" id="KW-1185">Reference proteome</keyword>
<proteinExistence type="predicted"/>
<gene>
    <name evidence="1" type="ORF">CKAH01_13657</name>
</gene>